<comment type="caution">
    <text evidence="4">The sequence shown here is derived from an EMBL/GenBank/DDBJ whole genome shotgun (WGS) entry which is preliminary data.</text>
</comment>
<accession>A0A4U1MMZ5</accession>
<dbReference type="RefSeq" id="WP_136946004.1">
    <property type="nucleotide sequence ID" value="NZ_SWFM01000001.1"/>
</dbReference>
<evidence type="ECO:0000313" key="4">
    <source>
        <dbReference type="EMBL" id="TKD72154.1"/>
    </source>
</evidence>
<evidence type="ECO:0000256" key="1">
    <source>
        <dbReference type="SAM" id="Coils"/>
    </source>
</evidence>
<gene>
    <name evidence="4" type="ORF">FBF83_04970</name>
</gene>
<dbReference type="EMBL" id="SWFM01000001">
    <property type="protein sequence ID" value="TKD72154.1"/>
    <property type="molecule type" value="Genomic_DNA"/>
</dbReference>
<protein>
    <recommendedName>
        <fullName evidence="6">Lipoprotein</fullName>
    </recommendedName>
</protein>
<name>A0A4U1MMZ5_9BACL</name>
<feature type="signal peptide" evidence="3">
    <location>
        <begin position="1"/>
        <end position="24"/>
    </location>
</feature>
<reference evidence="4 5" key="1">
    <citation type="submission" date="2019-04" db="EMBL/GenBank/DDBJ databases">
        <title>Genome sequence of Bacillus hwajinpoensis strain Y2.</title>
        <authorList>
            <person name="Fair J.L."/>
            <person name="Maclea K.S."/>
        </authorList>
    </citation>
    <scope>NUCLEOTIDE SEQUENCE [LARGE SCALE GENOMIC DNA]</scope>
    <source>
        <strain evidence="4 5">Y2</strain>
    </source>
</reference>
<sequence>MKLRNVGLVLLGSILLVGIMGCTANDEKQSNGATEPKANVEKDRTDEKDVRSNLVEMIANDEKIIGMLKSSGVIKENATQEEIREAVEDYLQTKAEQNQMREKLNKKKIEELKKEIQKDLQEEGS</sequence>
<feature type="coiled-coil region" evidence="1">
    <location>
        <begin position="87"/>
        <end position="122"/>
    </location>
</feature>
<evidence type="ECO:0000256" key="3">
    <source>
        <dbReference type="SAM" id="SignalP"/>
    </source>
</evidence>
<dbReference type="PROSITE" id="PS51257">
    <property type="entry name" value="PROKAR_LIPOPROTEIN"/>
    <property type="match status" value="1"/>
</dbReference>
<feature type="compositionally biased region" description="Basic and acidic residues" evidence="2">
    <location>
        <begin position="38"/>
        <end position="48"/>
    </location>
</feature>
<keyword evidence="3" id="KW-0732">Signal</keyword>
<proteinExistence type="predicted"/>
<keyword evidence="1" id="KW-0175">Coiled coil</keyword>
<evidence type="ECO:0008006" key="6">
    <source>
        <dbReference type="Google" id="ProtNLM"/>
    </source>
</evidence>
<feature type="region of interest" description="Disordered" evidence="2">
    <location>
        <begin position="25"/>
        <end position="48"/>
    </location>
</feature>
<dbReference type="AlphaFoldDB" id="A0A4U1MMZ5"/>
<dbReference type="Proteomes" id="UP000310541">
    <property type="component" value="Unassembled WGS sequence"/>
</dbReference>
<evidence type="ECO:0000256" key="2">
    <source>
        <dbReference type="SAM" id="MobiDB-lite"/>
    </source>
</evidence>
<dbReference type="OrthoDB" id="2968840at2"/>
<feature type="chain" id="PRO_5039632244" description="Lipoprotein" evidence="3">
    <location>
        <begin position="25"/>
        <end position="125"/>
    </location>
</feature>
<evidence type="ECO:0000313" key="5">
    <source>
        <dbReference type="Proteomes" id="UP000310541"/>
    </source>
</evidence>
<organism evidence="4 5">
    <name type="scientific">Guptibacillus hwajinpoensis</name>
    <dbReference type="NCBI Taxonomy" id="208199"/>
    <lineage>
        <taxon>Bacteria</taxon>
        <taxon>Bacillati</taxon>
        <taxon>Bacillota</taxon>
        <taxon>Bacilli</taxon>
        <taxon>Bacillales</taxon>
        <taxon>Guptibacillaceae</taxon>
        <taxon>Guptibacillus</taxon>
    </lineage>
</organism>